<dbReference type="RefSeq" id="WP_285525716.1">
    <property type="nucleotide sequence ID" value="NZ_JASNGB010000438.1"/>
</dbReference>
<reference evidence="1 2" key="1">
    <citation type="submission" date="2023-05" db="EMBL/GenBank/DDBJ databases">
        <authorList>
            <person name="Gao F."/>
        </authorList>
    </citation>
    <scope>NUCLEOTIDE SEQUENCE [LARGE SCALE GENOMIC DNA]</scope>
    <source>
        <strain evidence="1 2">MIMF12</strain>
    </source>
</reference>
<evidence type="ECO:0000313" key="2">
    <source>
        <dbReference type="Proteomes" id="UP001302059"/>
    </source>
</evidence>
<dbReference type="Proteomes" id="UP001302059">
    <property type="component" value="Unassembled WGS sequence"/>
</dbReference>
<gene>
    <name evidence="1" type="ORF">QOL99_17755</name>
</gene>
<accession>A0ABT7JNF1</accession>
<organism evidence="1 2">
    <name type="scientific">Deinococcus rhizophilus</name>
    <dbReference type="NCBI Taxonomy" id="3049544"/>
    <lineage>
        <taxon>Bacteria</taxon>
        <taxon>Thermotogati</taxon>
        <taxon>Deinococcota</taxon>
        <taxon>Deinococci</taxon>
        <taxon>Deinococcales</taxon>
        <taxon>Deinococcaceae</taxon>
        <taxon>Deinococcus</taxon>
    </lineage>
</organism>
<evidence type="ECO:0000313" key="1">
    <source>
        <dbReference type="EMBL" id="MDL2345978.1"/>
    </source>
</evidence>
<feature type="non-terminal residue" evidence="1">
    <location>
        <position position="107"/>
    </location>
</feature>
<name>A0ABT7JNF1_9DEIO</name>
<feature type="non-terminal residue" evidence="1">
    <location>
        <position position="1"/>
    </location>
</feature>
<protein>
    <submittedName>
        <fullName evidence="1">Uncharacterized protein</fullName>
    </submittedName>
</protein>
<sequence>GEWQRTQPFALPPHLRWLAGGLPDPRLLPPYARADHDLLHLLALAGHNRVRGGEETWLLEGTHPLTEPLLARLLGSGRLHWGGGQAPLAPGPDLSTALSWDLDAGGV</sequence>
<comment type="caution">
    <text evidence="1">The sequence shown here is derived from an EMBL/GenBank/DDBJ whole genome shotgun (WGS) entry which is preliminary data.</text>
</comment>
<keyword evidence="2" id="KW-1185">Reference proteome</keyword>
<proteinExistence type="predicted"/>
<dbReference type="EMBL" id="JASNGB010000438">
    <property type="protein sequence ID" value="MDL2345978.1"/>
    <property type="molecule type" value="Genomic_DNA"/>
</dbReference>